<keyword evidence="3" id="KW-1185">Reference proteome</keyword>
<dbReference type="AlphaFoldDB" id="A0A918HN51"/>
<feature type="compositionally biased region" description="Pro residues" evidence="1">
    <location>
        <begin position="126"/>
        <end position="140"/>
    </location>
</feature>
<protein>
    <submittedName>
        <fullName evidence="2">Uncharacterized protein</fullName>
    </submittedName>
</protein>
<feature type="region of interest" description="Disordered" evidence="1">
    <location>
        <begin position="116"/>
        <end position="155"/>
    </location>
</feature>
<evidence type="ECO:0000313" key="2">
    <source>
        <dbReference type="EMBL" id="GGT82139.1"/>
    </source>
</evidence>
<evidence type="ECO:0000256" key="1">
    <source>
        <dbReference type="SAM" id="MobiDB-lite"/>
    </source>
</evidence>
<gene>
    <name evidence="2" type="ORF">GCM10010226_71060</name>
</gene>
<dbReference type="Proteomes" id="UP000646776">
    <property type="component" value="Unassembled WGS sequence"/>
</dbReference>
<organism evidence="2 3">
    <name type="scientific">Streptomyces phaeofaciens</name>
    <dbReference type="NCBI Taxonomy" id="68254"/>
    <lineage>
        <taxon>Bacteria</taxon>
        <taxon>Bacillati</taxon>
        <taxon>Actinomycetota</taxon>
        <taxon>Actinomycetes</taxon>
        <taxon>Kitasatosporales</taxon>
        <taxon>Streptomycetaceae</taxon>
        <taxon>Streptomyces</taxon>
    </lineage>
</organism>
<feature type="compositionally biased region" description="Polar residues" evidence="1">
    <location>
        <begin position="1"/>
        <end position="10"/>
    </location>
</feature>
<sequence>MTTHGRNQEGNGDGGTRPPRAHLSTAGLRARGWTPAMVRRLLGEPDLTRPNPYVRCAPHTRLYRLERVEAAERSDGFRAVSAAARRISTLATATAAGRRGRREARARIAAARGTDTWTPRGRDARPPPSFTVPLLRPPPSRSRSPRSRLPCRSLGALSGLSRGSLTAEYSGAQGGLRIG</sequence>
<comment type="caution">
    <text evidence="2">The sequence shown here is derived from an EMBL/GenBank/DDBJ whole genome shotgun (WGS) entry which is preliminary data.</text>
</comment>
<name>A0A918HN51_9ACTN</name>
<reference evidence="2" key="1">
    <citation type="journal article" date="2014" name="Int. J. Syst. Evol. Microbiol.">
        <title>Complete genome sequence of Corynebacterium casei LMG S-19264T (=DSM 44701T), isolated from a smear-ripened cheese.</title>
        <authorList>
            <consortium name="US DOE Joint Genome Institute (JGI-PGF)"/>
            <person name="Walter F."/>
            <person name="Albersmeier A."/>
            <person name="Kalinowski J."/>
            <person name="Ruckert C."/>
        </authorList>
    </citation>
    <scope>NUCLEOTIDE SEQUENCE</scope>
    <source>
        <strain evidence="2">JCM 4125</strain>
    </source>
</reference>
<accession>A0A918HN51</accession>
<feature type="region of interest" description="Disordered" evidence="1">
    <location>
        <begin position="1"/>
        <end position="29"/>
    </location>
</feature>
<reference evidence="2" key="2">
    <citation type="submission" date="2020-09" db="EMBL/GenBank/DDBJ databases">
        <authorList>
            <person name="Sun Q."/>
            <person name="Ohkuma M."/>
        </authorList>
    </citation>
    <scope>NUCLEOTIDE SEQUENCE</scope>
    <source>
        <strain evidence="2">JCM 4125</strain>
    </source>
</reference>
<proteinExistence type="predicted"/>
<evidence type="ECO:0000313" key="3">
    <source>
        <dbReference type="Proteomes" id="UP000646776"/>
    </source>
</evidence>
<dbReference type="EMBL" id="BMSA01000027">
    <property type="protein sequence ID" value="GGT82139.1"/>
    <property type="molecule type" value="Genomic_DNA"/>
</dbReference>